<evidence type="ECO:0000256" key="1">
    <source>
        <dbReference type="ARBA" id="ARBA00006484"/>
    </source>
</evidence>
<dbReference type="InterPro" id="IPR002347">
    <property type="entry name" value="SDR_fam"/>
</dbReference>
<dbReference type="PANTHER" id="PTHR24321">
    <property type="entry name" value="DEHYDROGENASES, SHORT CHAIN"/>
    <property type="match status" value="1"/>
</dbReference>
<dbReference type="PANTHER" id="PTHR24321:SF8">
    <property type="entry name" value="ESTRADIOL 17-BETA-DEHYDROGENASE 8-RELATED"/>
    <property type="match status" value="1"/>
</dbReference>
<dbReference type="SUPFAM" id="SSF51735">
    <property type="entry name" value="NAD(P)-binding Rossmann-fold domains"/>
    <property type="match status" value="1"/>
</dbReference>
<comment type="caution">
    <text evidence="3">The sequence shown here is derived from an EMBL/GenBank/DDBJ whole genome shotgun (WGS) entry which is preliminary data.</text>
</comment>
<dbReference type="GO" id="GO:0016491">
    <property type="term" value="F:oxidoreductase activity"/>
    <property type="evidence" value="ECO:0007669"/>
    <property type="project" value="UniProtKB-KW"/>
</dbReference>
<dbReference type="PRINTS" id="PR00081">
    <property type="entry name" value="GDHRDH"/>
</dbReference>
<evidence type="ECO:0000313" key="3">
    <source>
        <dbReference type="EMBL" id="PKA44110.1"/>
    </source>
</evidence>
<dbReference type="EMBL" id="PIQN01000005">
    <property type="protein sequence ID" value="PKA44110.1"/>
    <property type="molecule type" value="Genomic_DNA"/>
</dbReference>
<dbReference type="RefSeq" id="WP_100770751.1">
    <property type="nucleotide sequence ID" value="NZ_PIQN01000005.1"/>
</dbReference>
<organism evidence="3 4">
    <name type="scientific">Rhizobium sullae</name>
    <name type="common">Rhizobium hedysari</name>
    <dbReference type="NCBI Taxonomy" id="50338"/>
    <lineage>
        <taxon>Bacteria</taxon>
        <taxon>Pseudomonadati</taxon>
        <taxon>Pseudomonadota</taxon>
        <taxon>Alphaproteobacteria</taxon>
        <taxon>Hyphomicrobiales</taxon>
        <taxon>Rhizobiaceae</taxon>
        <taxon>Rhizobium/Agrobacterium group</taxon>
        <taxon>Rhizobium</taxon>
    </lineage>
</organism>
<keyword evidence="2" id="KW-0560">Oxidoreductase</keyword>
<dbReference type="Gene3D" id="3.40.50.720">
    <property type="entry name" value="NAD(P)-binding Rossmann-like Domain"/>
    <property type="match status" value="1"/>
</dbReference>
<evidence type="ECO:0000256" key="2">
    <source>
        <dbReference type="ARBA" id="ARBA00023002"/>
    </source>
</evidence>
<dbReference type="InterPro" id="IPR036291">
    <property type="entry name" value="NAD(P)-bd_dom_sf"/>
</dbReference>
<reference evidence="3 4" key="1">
    <citation type="submission" date="2017-11" db="EMBL/GenBank/DDBJ databases">
        <authorList>
            <person name="Han C.G."/>
        </authorList>
    </citation>
    <scope>NUCLEOTIDE SEQUENCE [LARGE SCALE GENOMIC DNA]</scope>
    <source>
        <strain evidence="3 4">HCNT1</strain>
    </source>
</reference>
<proteinExistence type="inferred from homology"/>
<dbReference type="CDD" id="cd05233">
    <property type="entry name" value="SDR_c"/>
    <property type="match status" value="1"/>
</dbReference>
<comment type="similarity">
    <text evidence="1">Belongs to the short-chain dehydrogenases/reductases (SDR) family.</text>
</comment>
<name>A0A2N0DDC7_RHISU</name>
<dbReference type="Proteomes" id="UP000232164">
    <property type="component" value="Unassembled WGS sequence"/>
</dbReference>
<gene>
    <name evidence="3" type="ORF">CWR43_07355</name>
</gene>
<accession>A0A2N0DDC7</accession>
<dbReference type="Pfam" id="PF00106">
    <property type="entry name" value="adh_short"/>
    <property type="match status" value="1"/>
</dbReference>
<protein>
    <submittedName>
        <fullName evidence="3">Short-chain dehydrogenase</fullName>
    </submittedName>
</protein>
<evidence type="ECO:0000313" key="4">
    <source>
        <dbReference type="Proteomes" id="UP000232164"/>
    </source>
</evidence>
<dbReference type="STRING" id="1041146.GCA_000427985_01131"/>
<reference evidence="3 4" key="2">
    <citation type="submission" date="2017-12" db="EMBL/GenBank/DDBJ databases">
        <title>Genome sequence of Rhizobium sullae HCNT1 isolated from Sulla coronaria nodules and featuring peculiar denitrification phenotypes.</title>
        <authorList>
            <person name="De Diego-Diaz B."/>
            <person name="Treu L."/>
            <person name="Campanaro S."/>
            <person name="Da Silva Duarte V."/>
            <person name="Basaglia M."/>
            <person name="Favaro L."/>
            <person name="Casella S."/>
            <person name="Squartini A."/>
        </authorList>
    </citation>
    <scope>NUCLEOTIDE SEQUENCE [LARGE SCALE GENOMIC DNA]</scope>
    <source>
        <strain evidence="3 4">HCNT1</strain>
    </source>
</reference>
<dbReference type="AlphaFoldDB" id="A0A2N0DDC7"/>
<sequence>MPSLMDKNVIVLGASRGLGAMIARRAAAQGARTLAVARRRHGLDELARSAGDVDVLELDDSDESAPEKVFSDRVPSLLVVCGGARPHAAAIHEMTWEQFSANWENDVKTSFLFCKAALSKPLAPGSVVVLVSSGAALGGSPVSGGYAGAKRMQMLIANYCQKESDRLGLGIRFLAVAPATIMPGTEFGKHAVEGYAEYLGMSVADFVNSMKSPQSPEDVVAAVFELAAHPNAWEGSVFKVSSDGIARV</sequence>